<reference evidence="5 6" key="1">
    <citation type="submission" date="2020-02" db="EMBL/GenBank/DDBJ databases">
        <authorList>
            <person name="Ferguson B K."/>
        </authorList>
    </citation>
    <scope>NUCLEOTIDE SEQUENCE [LARGE SCALE GENOMIC DNA]</scope>
</reference>
<dbReference type="InterPro" id="IPR043502">
    <property type="entry name" value="DNA/RNA_pol_sf"/>
</dbReference>
<proteinExistence type="predicted"/>
<dbReference type="AlphaFoldDB" id="A0A6H5IYE4"/>
<dbReference type="Pfam" id="PF17921">
    <property type="entry name" value="Integrase_H2C2"/>
    <property type="match status" value="1"/>
</dbReference>
<dbReference type="PANTHER" id="PTHR37984">
    <property type="entry name" value="PROTEIN CBG26694"/>
    <property type="match status" value="1"/>
</dbReference>
<dbReference type="EC" id="2.7.7.49" evidence="1"/>
<name>A0A6H5IYE4_9HYME</name>
<evidence type="ECO:0000256" key="1">
    <source>
        <dbReference type="ARBA" id="ARBA00012493"/>
    </source>
</evidence>
<dbReference type="GO" id="GO:0003964">
    <property type="term" value="F:RNA-directed DNA polymerase activity"/>
    <property type="evidence" value="ECO:0007669"/>
    <property type="project" value="UniProtKB-EC"/>
</dbReference>
<accession>A0A6H5IYE4</accession>
<dbReference type="Proteomes" id="UP000479190">
    <property type="component" value="Unassembled WGS sequence"/>
</dbReference>
<gene>
    <name evidence="5" type="ORF">TBRA_LOCUS13630</name>
</gene>
<feature type="region of interest" description="Disordered" evidence="2">
    <location>
        <begin position="95"/>
        <end position="118"/>
    </location>
</feature>
<feature type="domain" description="Integrase zinc-binding" evidence="4">
    <location>
        <begin position="206"/>
        <end position="252"/>
    </location>
</feature>
<evidence type="ECO:0000259" key="3">
    <source>
        <dbReference type="Pfam" id="PF00078"/>
    </source>
</evidence>
<dbReference type="Gene3D" id="1.10.340.70">
    <property type="match status" value="1"/>
</dbReference>
<dbReference type="InterPro" id="IPR050951">
    <property type="entry name" value="Retrovirus_Pol_polyprotein"/>
</dbReference>
<dbReference type="EMBL" id="CADCXV010001144">
    <property type="protein sequence ID" value="CAB0041987.1"/>
    <property type="molecule type" value="Genomic_DNA"/>
</dbReference>
<evidence type="ECO:0000313" key="5">
    <source>
        <dbReference type="EMBL" id="CAB0041987.1"/>
    </source>
</evidence>
<feature type="compositionally biased region" description="Basic and acidic residues" evidence="2">
    <location>
        <begin position="281"/>
        <end position="291"/>
    </location>
</feature>
<dbReference type="InterPro" id="IPR041588">
    <property type="entry name" value="Integrase_H2C2"/>
</dbReference>
<dbReference type="Gene3D" id="3.30.70.270">
    <property type="match status" value="1"/>
</dbReference>
<feature type="region of interest" description="Disordered" evidence="2">
    <location>
        <begin position="249"/>
        <end position="322"/>
    </location>
</feature>
<protein>
    <recommendedName>
        <fullName evidence="1">RNA-directed DNA polymerase</fullName>
        <ecNumber evidence="1">2.7.7.49</ecNumber>
    </recommendedName>
</protein>
<dbReference type="SUPFAM" id="SSF56672">
    <property type="entry name" value="DNA/RNA polymerases"/>
    <property type="match status" value="1"/>
</dbReference>
<dbReference type="InterPro" id="IPR000477">
    <property type="entry name" value="RT_dom"/>
</dbReference>
<sequence>MTWREKNRSYARLNSRQKIIYQKSYSTAKDRVSNRCAWRTSLITQNNAAYKQRSTASRRHAPQDEALVHTPGTSEENLQPASAYDSCARERYDALPTQSRKQSIEQMHESTAANDNAQLTQYTNAPVNNERQIEQTDQYNSAYFLCEKKFIVVTDHQALVHFSKTRKPDLRFNRLKAELRGYEFDIVYRRGLAMFYTNNLPVPRAEDRYRVIKEYHESSSGGHRGINGTLKKLAGDFYWRNMRPDVHSFVKRSRNDGGNDNRRGGGDDRSHSQSNNNQSSDQKKESSRNDHAQSSGPHENLQPKKLVECSEQSSGAEQKGAEIKYKDARINLALSRRQPPLIDGYSGTPSFSKLHKLHRPTKWVSPNSHGRGFQHTRQDLLDPMGYINIKRMGMGLKCAPGIFSRAMSLALAGLQGTELEIYLDDVMVHGETLEEHNGRFKRMIDRFAKANMSIEPSKCQMLKKEAKVLGHIVGNGEIKPDPTKIEAMRDYPAPTNAKKVKKIFRSHRVL</sequence>
<feature type="domain" description="Reverse transcriptase" evidence="3">
    <location>
        <begin position="389"/>
        <end position="472"/>
    </location>
</feature>
<feature type="compositionally biased region" description="Polar residues" evidence="2">
    <location>
        <begin position="109"/>
        <end position="118"/>
    </location>
</feature>
<dbReference type="InterPro" id="IPR043128">
    <property type="entry name" value="Rev_trsase/Diguanyl_cyclase"/>
</dbReference>
<dbReference type="Pfam" id="PF00078">
    <property type="entry name" value="RVT_1"/>
    <property type="match status" value="1"/>
</dbReference>
<dbReference type="PANTHER" id="PTHR37984:SF5">
    <property type="entry name" value="PROTEIN NYNRIN-LIKE"/>
    <property type="match status" value="1"/>
</dbReference>
<evidence type="ECO:0000313" key="6">
    <source>
        <dbReference type="Proteomes" id="UP000479190"/>
    </source>
</evidence>
<feature type="compositionally biased region" description="Basic and acidic residues" evidence="2">
    <location>
        <begin position="249"/>
        <end position="271"/>
    </location>
</feature>
<evidence type="ECO:0000259" key="4">
    <source>
        <dbReference type="Pfam" id="PF17921"/>
    </source>
</evidence>
<keyword evidence="6" id="KW-1185">Reference proteome</keyword>
<dbReference type="OrthoDB" id="117296at2759"/>
<organism evidence="5 6">
    <name type="scientific">Trichogramma brassicae</name>
    <dbReference type="NCBI Taxonomy" id="86971"/>
    <lineage>
        <taxon>Eukaryota</taxon>
        <taxon>Metazoa</taxon>
        <taxon>Ecdysozoa</taxon>
        <taxon>Arthropoda</taxon>
        <taxon>Hexapoda</taxon>
        <taxon>Insecta</taxon>
        <taxon>Pterygota</taxon>
        <taxon>Neoptera</taxon>
        <taxon>Endopterygota</taxon>
        <taxon>Hymenoptera</taxon>
        <taxon>Apocrita</taxon>
        <taxon>Proctotrupomorpha</taxon>
        <taxon>Chalcidoidea</taxon>
        <taxon>Trichogrammatidae</taxon>
        <taxon>Trichogramma</taxon>
    </lineage>
</organism>
<evidence type="ECO:0000256" key="2">
    <source>
        <dbReference type="SAM" id="MobiDB-lite"/>
    </source>
</evidence>